<dbReference type="InterPro" id="IPR000600">
    <property type="entry name" value="ROK"/>
</dbReference>
<name>A0A7W2FCE1_9BURK</name>
<dbReference type="Gene3D" id="1.10.10.10">
    <property type="entry name" value="Winged helix-like DNA-binding domain superfamily/Winged helix DNA-binding domain"/>
    <property type="match status" value="1"/>
</dbReference>
<dbReference type="Pfam" id="PF12802">
    <property type="entry name" value="MarR_2"/>
    <property type="match status" value="1"/>
</dbReference>
<accession>A0A7W2FCE1</accession>
<dbReference type="SUPFAM" id="SSF53067">
    <property type="entry name" value="Actin-like ATPase domain"/>
    <property type="match status" value="1"/>
</dbReference>
<dbReference type="PANTHER" id="PTHR18964:SF149">
    <property type="entry name" value="BIFUNCTIONAL UDP-N-ACETYLGLUCOSAMINE 2-EPIMERASE_N-ACETYLMANNOSAMINE KINASE"/>
    <property type="match status" value="1"/>
</dbReference>
<reference evidence="3 4" key="1">
    <citation type="submission" date="2020-07" db="EMBL/GenBank/DDBJ databases">
        <title>Novel species isolated from subtropical streams in China.</title>
        <authorList>
            <person name="Lu H."/>
        </authorList>
    </citation>
    <scope>NUCLEOTIDE SEQUENCE [LARGE SCALE GENOMIC DNA]</scope>
    <source>
        <strain evidence="3 4">LX47W</strain>
    </source>
</reference>
<dbReference type="InterPro" id="IPR036388">
    <property type="entry name" value="WH-like_DNA-bd_sf"/>
</dbReference>
<evidence type="ECO:0000313" key="3">
    <source>
        <dbReference type="EMBL" id="MBA5689022.1"/>
    </source>
</evidence>
<dbReference type="CDD" id="cd23763">
    <property type="entry name" value="ASKHA_ATPase_ROK"/>
    <property type="match status" value="1"/>
</dbReference>
<proteinExistence type="inferred from homology"/>
<keyword evidence="4" id="KW-1185">Reference proteome</keyword>
<evidence type="ECO:0000256" key="1">
    <source>
        <dbReference type="ARBA" id="ARBA00006479"/>
    </source>
</evidence>
<dbReference type="AlphaFoldDB" id="A0A7W2FCE1"/>
<dbReference type="InterPro" id="IPR000835">
    <property type="entry name" value="HTH_MarR-typ"/>
</dbReference>
<gene>
    <name evidence="3" type="ORF">H3H39_18440</name>
</gene>
<protein>
    <submittedName>
        <fullName evidence="3">ROK family transcriptional regulator</fullName>
    </submittedName>
</protein>
<dbReference type="InterPro" id="IPR043129">
    <property type="entry name" value="ATPase_NBD"/>
</dbReference>
<organism evidence="3 4">
    <name type="scientific">Rugamonas apoptosis</name>
    <dbReference type="NCBI Taxonomy" id="2758570"/>
    <lineage>
        <taxon>Bacteria</taxon>
        <taxon>Pseudomonadati</taxon>
        <taxon>Pseudomonadota</taxon>
        <taxon>Betaproteobacteria</taxon>
        <taxon>Burkholderiales</taxon>
        <taxon>Oxalobacteraceae</taxon>
        <taxon>Telluria group</taxon>
        <taxon>Rugamonas</taxon>
    </lineage>
</organism>
<evidence type="ECO:0000259" key="2">
    <source>
        <dbReference type="Pfam" id="PF12802"/>
    </source>
</evidence>
<dbReference type="Gene3D" id="3.30.420.40">
    <property type="match status" value="2"/>
</dbReference>
<dbReference type="InterPro" id="IPR036390">
    <property type="entry name" value="WH_DNA-bd_sf"/>
</dbReference>
<feature type="domain" description="HTH marR-type" evidence="2">
    <location>
        <begin position="35"/>
        <end position="77"/>
    </location>
</feature>
<comment type="caution">
    <text evidence="3">The sequence shown here is derived from an EMBL/GenBank/DDBJ whole genome shotgun (WGS) entry which is preliminary data.</text>
</comment>
<dbReference type="GO" id="GO:0003700">
    <property type="term" value="F:DNA-binding transcription factor activity"/>
    <property type="evidence" value="ECO:0007669"/>
    <property type="project" value="InterPro"/>
</dbReference>
<evidence type="ECO:0000313" key="4">
    <source>
        <dbReference type="Proteomes" id="UP000573499"/>
    </source>
</evidence>
<comment type="similarity">
    <text evidence="1">Belongs to the ROK (NagC/XylR) family.</text>
</comment>
<dbReference type="Pfam" id="PF00480">
    <property type="entry name" value="ROK"/>
    <property type="match status" value="1"/>
</dbReference>
<sequence length="416" mass="44131">MNLSQAAAAPSDASIWLRPRGSNQSGMGQFNERVVLQAIRLNGSLAKADLARLTHLSTQTVSLIINRLLEQGLVLKRAPQRGKVGQPSVPMMLNPDGAYFIGIKIGRRSLDLLLIDFHGDVRARRALTYRYPDPQLLFGQIATLQRELLDQLGPLRAARLAGIGVAAPLGLGGWQALLGSAPAQAGQWERLDIRAEIQAVSAVPVVFAKDTMAACVAELVAGRGRSIGSYLYIFVGTFIGGGLVLDSAVHAGLSGNAGALGSMPLQLAPGAGAPPEQMLSTASLFSLEQLYAAASLDETAAYDARAMAQPWLTHTEAWLDDAARAIALAVSNGTCLLDLDEVVLDGSSHPTLLARLLEQTRQALERYSWEGVRQPTLRGGVIGADARAIGAALLPLHANFAPDRELFLKLLHTAAP</sequence>
<dbReference type="Proteomes" id="UP000573499">
    <property type="component" value="Unassembled WGS sequence"/>
</dbReference>
<dbReference type="EMBL" id="JACEZU010000009">
    <property type="protein sequence ID" value="MBA5689022.1"/>
    <property type="molecule type" value="Genomic_DNA"/>
</dbReference>
<dbReference type="PANTHER" id="PTHR18964">
    <property type="entry name" value="ROK (REPRESSOR, ORF, KINASE) FAMILY"/>
    <property type="match status" value="1"/>
</dbReference>
<dbReference type="SUPFAM" id="SSF46785">
    <property type="entry name" value="Winged helix' DNA-binding domain"/>
    <property type="match status" value="1"/>
</dbReference>